<name>N9U2Z5_9GAMM</name>
<gene>
    <name evidence="3" type="ORF">G114_06567</name>
</gene>
<keyword evidence="1" id="KW-0472">Membrane</keyword>
<proteinExistence type="predicted"/>
<feature type="transmembrane region" description="Helical" evidence="1">
    <location>
        <begin position="32"/>
        <end position="54"/>
    </location>
</feature>
<dbReference type="RefSeq" id="WP_005350290.1">
    <property type="nucleotide sequence ID" value="NZ_APVG01000012.1"/>
</dbReference>
<dbReference type="Proteomes" id="UP000023775">
    <property type="component" value="Unassembled WGS sequence"/>
</dbReference>
<feature type="chain" id="PRO_5004153375" evidence="2">
    <location>
        <begin position="23"/>
        <end position="185"/>
    </location>
</feature>
<protein>
    <submittedName>
        <fullName evidence="3">Uncharacterized protein</fullName>
    </submittedName>
</protein>
<keyword evidence="1" id="KW-0812">Transmembrane</keyword>
<keyword evidence="2" id="KW-0732">Signal</keyword>
<sequence>MMCKQMFTLGVLTALLAGAAQAADEPAMTDEAMIASAMAAAPAKVGAAAAIVAMGADGKMRTLREGSNGFTCMPDNPATPGPDPMCMDAAALAWAHAWINHETPPKGKIGFMYMLKGGTDASNTDPYAAKPGADNHWLQTGPHVMIVGAEDAFYDQYPKGADPDTSAPYIMWSGTPYQHLMAPLE</sequence>
<dbReference type="AlphaFoldDB" id="N9U2Z5"/>
<comment type="caution">
    <text evidence="3">The sequence shown here is derived from an EMBL/GenBank/DDBJ whole genome shotgun (WGS) entry which is preliminary data.</text>
</comment>
<evidence type="ECO:0000256" key="1">
    <source>
        <dbReference type="SAM" id="Phobius"/>
    </source>
</evidence>
<dbReference type="PATRIC" id="fig|1268237.3.peg.1293"/>
<evidence type="ECO:0000313" key="3">
    <source>
        <dbReference type="EMBL" id="ENY72739.1"/>
    </source>
</evidence>
<keyword evidence="1" id="KW-1133">Transmembrane helix</keyword>
<feature type="signal peptide" evidence="2">
    <location>
        <begin position="1"/>
        <end position="22"/>
    </location>
</feature>
<keyword evidence="4" id="KW-1185">Reference proteome</keyword>
<dbReference type="EMBL" id="APVG01000012">
    <property type="protein sequence ID" value="ENY72739.1"/>
    <property type="molecule type" value="Genomic_DNA"/>
</dbReference>
<reference evidence="3 4" key="1">
    <citation type="journal article" date="2013" name="Genome Announc.">
        <title>Draft Genome Sequence of the Aeromonas diversa Type Strain.</title>
        <authorList>
            <person name="Farfan M."/>
            <person name="Spataro N."/>
            <person name="Sanglas A."/>
            <person name="Albarral V."/>
            <person name="Loren J.G."/>
            <person name="Bosch E."/>
            <person name="Fuste M.C."/>
        </authorList>
    </citation>
    <scope>NUCLEOTIDE SEQUENCE [LARGE SCALE GENOMIC DNA]</scope>
    <source>
        <strain evidence="3 4">2478-85</strain>
    </source>
</reference>
<evidence type="ECO:0000313" key="4">
    <source>
        <dbReference type="Proteomes" id="UP000023775"/>
    </source>
</evidence>
<dbReference type="eggNOG" id="ENOG502ZC6I">
    <property type="taxonomic scope" value="Bacteria"/>
</dbReference>
<accession>N9U2Z5</accession>
<organism evidence="3 4">
    <name type="scientific">Aeromonas diversa CDC 2478-85</name>
    <dbReference type="NCBI Taxonomy" id="1268237"/>
    <lineage>
        <taxon>Bacteria</taxon>
        <taxon>Pseudomonadati</taxon>
        <taxon>Pseudomonadota</taxon>
        <taxon>Gammaproteobacteria</taxon>
        <taxon>Aeromonadales</taxon>
        <taxon>Aeromonadaceae</taxon>
        <taxon>Aeromonas</taxon>
    </lineage>
</organism>
<evidence type="ECO:0000256" key="2">
    <source>
        <dbReference type="SAM" id="SignalP"/>
    </source>
</evidence>